<dbReference type="EMBL" id="JBHMDY010000007">
    <property type="protein sequence ID" value="MFB9260634.1"/>
    <property type="molecule type" value="Genomic_DNA"/>
</dbReference>
<organism evidence="1 2">
    <name type="scientific">Dietzia aerolata</name>
    <dbReference type="NCBI Taxonomy" id="595984"/>
    <lineage>
        <taxon>Bacteria</taxon>
        <taxon>Bacillati</taxon>
        <taxon>Actinomycetota</taxon>
        <taxon>Actinomycetes</taxon>
        <taxon>Mycobacteriales</taxon>
        <taxon>Dietziaceae</taxon>
        <taxon>Dietzia</taxon>
    </lineage>
</organism>
<keyword evidence="2" id="KW-1185">Reference proteome</keyword>
<reference evidence="1 2" key="1">
    <citation type="submission" date="2024-09" db="EMBL/GenBank/DDBJ databases">
        <authorList>
            <person name="Sun Q."/>
            <person name="Mori K."/>
        </authorList>
    </citation>
    <scope>NUCLEOTIDE SEQUENCE [LARGE SCALE GENOMIC DNA]</scope>
    <source>
        <strain evidence="1 2">CCM 7659</strain>
    </source>
</reference>
<evidence type="ECO:0000313" key="2">
    <source>
        <dbReference type="Proteomes" id="UP001589700"/>
    </source>
</evidence>
<gene>
    <name evidence="1" type="ORF">ACFFVD_12545</name>
</gene>
<proteinExistence type="predicted"/>
<dbReference type="InterPro" id="IPR012349">
    <property type="entry name" value="Split_barrel_FMN-bd"/>
</dbReference>
<protein>
    <submittedName>
        <fullName evidence="1">Pyridoxamine 5'-phosphate oxidase family protein</fullName>
    </submittedName>
</protein>
<dbReference type="Gene3D" id="2.30.110.10">
    <property type="entry name" value="Electron Transport, Fmn-binding Protein, Chain A"/>
    <property type="match status" value="1"/>
</dbReference>
<dbReference type="Pfam" id="PF12900">
    <property type="entry name" value="Pyridox_ox_2"/>
    <property type="match status" value="1"/>
</dbReference>
<name>A0ABV5JSH1_9ACTN</name>
<accession>A0ABV5JSH1</accession>
<dbReference type="RefSeq" id="WP_380023829.1">
    <property type="nucleotide sequence ID" value="NZ_JBHMDY010000007.1"/>
</dbReference>
<feature type="non-terminal residue" evidence="1">
    <location>
        <position position="65"/>
    </location>
</feature>
<sequence>MDDNPINEFDEARCLQLLATGSLGRLFFNDTATTEIYTINYVLSREGKLYFRTAEGGKLSELSVH</sequence>
<comment type="caution">
    <text evidence="1">The sequence shown here is derived from an EMBL/GenBank/DDBJ whole genome shotgun (WGS) entry which is preliminary data.</text>
</comment>
<dbReference type="Proteomes" id="UP001589700">
    <property type="component" value="Unassembled WGS sequence"/>
</dbReference>
<dbReference type="InterPro" id="IPR024747">
    <property type="entry name" value="Pyridox_Oxase-rel"/>
</dbReference>
<evidence type="ECO:0000313" key="1">
    <source>
        <dbReference type="EMBL" id="MFB9260634.1"/>
    </source>
</evidence>